<evidence type="ECO:0000313" key="2">
    <source>
        <dbReference type="Proteomes" id="UP000789525"/>
    </source>
</evidence>
<feature type="non-terminal residue" evidence="1">
    <location>
        <position position="1"/>
    </location>
</feature>
<feature type="non-terminal residue" evidence="1">
    <location>
        <position position="90"/>
    </location>
</feature>
<keyword evidence="2" id="KW-1185">Reference proteome</keyword>
<reference evidence="1" key="1">
    <citation type="submission" date="2021-06" db="EMBL/GenBank/DDBJ databases">
        <authorList>
            <person name="Kallberg Y."/>
            <person name="Tangrot J."/>
            <person name="Rosling A."/>
        </authorList>
    </citation>
    <scope>NUCLEOTIDE SEQUENCE</scope>
    <source>
        <strain evidence="1">CL356</strain>
    </source>
</reference>
<dbReference type="Proteomes" id="UP000789525">
    <property type="component" value="Unassembled WGS sequence"/>
</dbReference>
<proteinExistence type="predicted"/>
<comment type="caution">
    <text evidence="1">The sequence shown here is derived from an EMBL/GenBank/DDBJ whole genome shotgun (WGS) entry which is preliminary data.</text>
</comment>
<sequence>MSFNVAGSNLLTVEKVRGFNDEELNGFLKRRLNNIDNEIDALAAEKVDGAGQELKRRFDEISFKMDGMNRELKRELKRIHFAADAWYSAI</sequence>
<protein>
    <submittedName>
        <fullName evidence="1">17016_t:CDS:1</fullName>
    </submittedName>
</protein>
<organism evidence="1 2">
    <name type="scientific">Acaulospora colombiana</name>
    <dbReference type="NCBI Taxonomy" id="27376"/>
    <lineage>
        <taxon>Eukaryota</taxon>
        <taxon>Fungi</taxon>
        <taxon>Fungi incertae sedis</taxon>
        <taxon>Mucoromycota</taxon>
        <taxon>Glomeromycotina</taxon>
        <taxon>Glomeromycetes</taxon>
        <taxon>Diversisporales</taxon>
        <taxon>Acaulosporaceae</taxon>
        <taxon>Acaulospora</taxon>
    </lineage>
</organism>
<name>A0ACA9NGD3_9GLOM</name>
<accession>A0ACA9NGD3</accession>
<dbReference type="EMBL" id="CAJVPT010021617">
    <property type="protein sequence ID" value="CAG8655904.1"/>
    <property type="molecule type" value="Genomic_DNA"/>
</dbReference>
<evidence type="ECO:0000313" key="1">
    <source>
        <dbReference type="EMBL" id="CAG8655904.1"/>
    </source>
</evidence>
<gene>
    <name evidence="1" type="ORF">ACOLOM_LOCUS8405</name>
</gene>